<keyword evidence="4" id="KW-1185">Reference proteome</keyword>
<sequence>MGAALLDVSLLETGPFLAQAKPNDILEGIIQIAFVALFFGVPIVRGILRERQRNAAPGAPARRAPRPVATEVDGELSGRDLWKQLLEGVEPTRPAAKVPRPQDPMGDPHLRPESAVHRRQRKQAKVATASATPEPARRVHEEPLTAVLPSAAREKLRDDLPSALRPMPSESELERTGGDEMVARGSLAELSGLRSSLPVSGTLDRFPPATERGPAAESGGKVASRYPLSDREAWRRAVVLAEVLGPPAALRELEGGALGRAGLL</sequence>
<feature type="region of interest" description="Disordered" evidence="1">
    <location>
        <begin position="53"/>
        <end position="74"/>
    </location>
</feature>
<feature type="compositionally biased region" description="Low complexity" evidence="1">
    <location>
        <begin position="54"/>
        <end position="69"/>
    </location>
</feature>
<evidence type="ECO:0000313" key="3">
    <source>
        <dbReference type="EMBL" id="QDU68402.1"/>
    </source>
</evidence>
<proteinExistence type="predicted"/>
<gene>
    <name evidence="3" type="ORF">Pla133_34980</name>
</gene>
<dbReference type="EMBL" id="CP036287">
    <property type="protein sequence ID" value="QDU68402.1"/>
    <property type="molecule type" value="Genomic_DNA"/>
</dbReference>
<keyword evidence="2" id="KW-0472">Membrane</keyword>
<keyword evidence="2" id="KW-0812">Transmembrane</keyword>
<dbReference type="AlphaFoldDB" id="A0A518BN47"/>
<keyword evidence="2" id="KW-1133">Transmembrane helix</keyword>
<reference evidence="3 4" key="1">
    <citation type="submission" date="2019-02" db="EMBL/GenBank/DDBJ databases">
        <title>Deep-cultivation of Planctomycetes and their phenomic and genomic characterization uncovers novel biology.</title>
        <authorList>
            <person name="Wiegand S."/>
            <person name="Jogler M."/>
            <person name="Boedeker C."/>
            <person name="Pinto D."/>
            <person name="Vollmers J."/>
            <person name="Rivas-Marin E."/>
            <person name="Kohn T."/>
            <person name="Peeters S.H."/>
            <person name="Heuer A."/>
            <person name="Rast P."/>
            <person name="Oberbeckmann S."/>
            <person name="Bunk B."/>
            <person name="Jeske O."/>
            <person name="Meyerdierks A."/>
            <person name="Storesund J.E."/>
            <person name="Kallscheuer N."/>
            <person name="Luecker S."/>
            <person name="Lage O.M."/>
            <person name="Pohl T."/>
            <person name="Merkel B.J."/>
            <person name="Hornburger P."/>
            <person name="Mueller R.-W."/>
            <person name="Bruemmer F."/>
            <person name="Labrenz M."/>
            <person name="Spormann A.M."/>
            <person name="Op den Camp H."/>
            <person name="Overmann J."/>
            <person name="Amann R."/>
            <person name="Jetten M.S.M."/>
            <person name="Mascher T."/>
            <person name="Medema M.H."/>
            <person name="Devos D.P."/>
            <person name="Kaster A.-K."/>
            <person name="Ovreas L."/>
            <person name="Rohde M."/>
            <person name="Galperin M.Y."/>
            <person name="Jogler C."/>
        </authorList>
    </citation>
    <scope>NUCLEOTIDE SEQUENCE [LARGE SCALE GENOMIC DNA]</scope>
    <source>
        <strain evidence="3 4">Pla133</strain>
    </source>
</reference>
<dbReference type="KEGG" id="pbap:Pla133_34980"/>
<evidence type="ECO:0000256" key="1">
    <source>
        <dbReference type="SAM" id="MobiDB-lite"/>
    </source>
</evidence>
<accession>A0A518BN47</accession>
<feature type="region of interest" description="Disordered" evidence="1">
    <location>
        <begin position="199"/>
        <end position="223"/>
    </location>
</feature>
<evidence type="ECO:0000313" key="4">
    <source>
        <dbReference type="Proteomes" id="UP000316921"/>
    </source>
</evidence>
<dbReference type="Proteomes" id="UP000316921">
    <property type="component" value="Chromosome"/>
</dbReference>
<feature type="transmembrane region" description="Helical" evidence="2">
    <location>
        <begin position="30"/>
        <end position="48"/>
    </location>
</feature>
<name>A0A518BN47_9BACT</name>
<feature type="compositionally biased region" description="Basic and acidic residues" evidence="1">
    <location>
        <begin position="106"/>
        <end position="116"/>
    </location>
</feature>
<organism evidence="3 4">
    <name type="scientific">Engelhardtia mirabilis</name>
    <dbReference type="NCBI Taxonomy" id="2528011"/>
    <lineage>
        <taxon>Bacteria</taxon>
        <taxon>Pseudomonadati</taxon>
        <taxon>Planctomycetota</taxon>
        <taxon>Planctomycetia</taxon>
        <taxon>Planctomycetia incertae sedis</taxon>
        <taxon>Engelhardtia</taxon>
    </lineage>
</organism>
<evidence type="ECO:0000256" key="2">
    <source>
        <dbReference type="SAM" id="Phobius"/>
    </source>
</evidence>
<feature type="region of interest" description="Disordered" evidence="1">
    <location>
        <begin position="91"/>
        <end position="177"/>
    </location>
</feature>
<protein>
    <submittedName>
        <fullName evidence="3">Uncharacterized protein</fullName>
    </submittedName>
</protein>